<accession>A0A1Q8Q2Y2</accession>
<reference evidence="1 2" key="1">
    <citation type="submission" date="2016-12" db="EMBL/GenBank/DDBJ databases">
        <title>Domibacillus antri genome sequencing.</title>
        <authorList>
            <person name="Verma A."/>
            <person name="Krishnamurthi S."/>
        </authorList>
    </citation>
    <scope>NUCLEOTIDE SEQUENCE [LARGE SCALE GENOMIC DNA]</scope>
    <source>
        <strain evidence="1 2">XD80</strain>
    </source>
</reference>
<dbReference type="RefSeq" id="WP_075399231.1">
    <property type="nucleotide sequence ID" value="NZ_MSDU01000034.1"/>
</dbReference>
<dbReference type="OrthoDB" id="2739893at2"/>
<sequence>MTKAQLNIDLPGINSVITVPNRASLPLTGQEDALYLVKIDETNENRPSIYHFDGLEYEMIGSGGGGGGAQIYQQITRLGVVASSTAPRVYDITIEPTSTFLRAPLEVLIFQGGIQNVVKTEVGFDNSDAADFDESEYVIFDGAMNLKTNYTYQMTEDATWVESGTLLKCAINMGNFKKIDKIVIS</sequence>
<proteinExistence type="predicted"/>
<gene>
    <name evidence="1" type="ORF">BTO30_13415</name>
</gene>
<evidence type="ECO:0000313" key="1">
    <source>
        <dbReference type="EMBL" id="OLN21696.1"/>
    </source>
</evidence>
<protein>
    <submittedName>
        <fullName evidence="1">Uncharacterized protein</fullName>
    </submittedName>
</protein>
<dbReference type="Proteomes" id="UP000185568">
    <property type="component" value="Unassembled WGS sequence"/>
</dbReference>
<dbReference type="AlphaFoldDB" id="A0A1Q8Q2Y2"/>
<comment type="caution">
    <text evidence="1">The sequence shown here is derived from an EMBL/GenBank/DDBJ whole genome shotgun (WGS) entry which is preliminary data.</text>
</comment>
<organism evidence="1 2">
    <name type="scientific">Domibacillus antri</name>
    <dbReference type="NCBI Taxonomy" id="1714264"/>
    <lineage>
        <taxon>Bacteria</taxon>
        <taxon>Bacillati</taxon>
        <taxon>Bacillota</taxon>
        <taxon>Bacilli</taxon>
        <taxon>Bacillales</taxon>
        <taxon>Bacillaceae</taxon>
        <taxon>Domibacillus</taxon>
    </lineage>
</organism>
<evidence type="ECO:0000313" key="2">
    <source>
        <dbReference type="Proteomes" id="UP000185568"/>
    </source>
</evidence>
<name>A0A1Q8Q2Y2_9BACI</name>
<keyword evidence="2" id="KW-1185">Reference proteome</keyword>
<dbReference type="EMBL" id="MSDU01000034">
    <property type="protein sequence ID" value="OLN21696.1"/>
    <property type="molecule type" value="Genomic_DNA"/>
</dbReference>
<dbReference type="STRING" id="1714264.BTO30_13415"/>